<dbReference type="PANTHER" id="PTHR11506">
    <property type="entry name" value="LYSOSOME-ASSOCIATED MEMBRANE GLYCOPROTEIN"/>
    <property type="match status" value="1"/>
</dbReference>
<reference evidence="10" key="1">
    <citation type="submission" date="2022-11" db="EMBL/GenBank/DDBJ databases">
        <title>Centuries of genome instability and evolution in soft-shell clam transmissible cancer (bioRxiv).</title>
        <authorList>
            <person name="Hart S.F.M."/>
            <person name="Yonemitsu M.A."/>
            <person name="Giersch R.M."/>
            <person name="Beal B.F."/>
            <person name="Arriagada G."/>
            <person name="Davis B.W."/>
            <person name="Ostrander E.A."/>
            <person name="Goff S.P."/>
            <person name="Metzger M.J."/>
        </authorList>
    </citation>
    <scope>NUCLEOTIDE SEQUENCE</scope>
    <source>
        <strain evidence="10">MELC-2E11</strain>
        <tissue evidence="10">Siphon/mantle</tissue>
    </source>
</reference>
<dbReference type="PROSITE" id="PS51407">
    <property type="entry name" value="LAMP_3"/>
    <property type="match status" value="1"/>
</dbReference>
<evidence type="ECO:0000256" key="1">
    <source>
        <dbReference type="ARBA" id="ARBA00004251"/>
    </source>
</evidence>
<evidence type="ECO:0000256" key="3">
    <source>
        <dbReference type="ARBA" id="ARBA00022729"/>
    </source>
</evidence>
<dbReference type="EMBL" id="CP111026">
    <property type="protein sequence ID" value="WAR27939.1"/>
    <property type="molecule type" value="Genomic_DNA"/>
</dbReference>
<evidence type="ECO:0000256" key="9">
    <source>
        <dbReference type="SAM" id="Phobius"/>
    </source>
</evidence>
<comment type="subcellular location">
    <subcellularLocation>
        <location evidence="1">Cell membrane</location>
        <topology evidence="1">Single-pass type I membrane protein</topology>
    </subcellularLocation>
    <subcellularLocation>
        <location evidence="7">Membrane</location>
        <topology evidence="7">Single-pass type I membrane protein</topology>
    </subcellularLocation>
</comment>
<dbReference type="InterPro" id="IPR002000">
    <property type="entry name" value="Lysosome-assoc_membr_glycop"/>
</dbReference>
<proteinExistence type="inferred from homology"/>
<keyword evidence="4 9" id="KW-1133">Transmembrane helix</keyword>
<evidence type="ECO:0000256" key="2">
    <source>
        <dbReference type="ARBA" id="ARBA00022692"/>
    </source>
</evidence>
<keyword evidence="5 7" id="KW-0472">Membrane</keyword>
<feature type="compositionally biased region" description="Low complexity" evidence="8">
    <location>
        <begin position="241"/>
        <end position="281"/>
    </location>
</feature>
<sequence>MDATFNLTLSGIKTQTSMFSLDSATVDKGVCICQGFLQTPAISLKIFPSNDMLQVSFTNPLIGTKVSMRPFFLMHPHKHFNTSGGPNIIELMPEDIPIGEKGKSYTCMSSQNVSYERNPPYHMTMTITHLHVQAYDIKEGKLSPATTCSADRSTVRPVPTGTTTNPTSHTMSTQISHSTSKPTIFPPSTTPLTTQPTTQSTTQSNPTTQTASTTHSITSSTMTSYSTSVKPNITSHTPSATTSHKTTMPPHSTSTMTSHSTSPMTSHPTHTKTTWNPTPSTTPFPTTHKYDLCNEMYCCVILQGNFRFTIPYEMENNKTSTIAIGVPDNAMVTGTCNLDNTNTTQEIDVDFFDGWKLSVVIKESTANGEELQAGVYEGAAQFYSWERVSLEYVLDDHFVKPKGKGDNMTVKNELTFDTFKTDTLGSFACDSEETLNLGEVDFFISKLQYRGFGQTNSTDFSKKDVKRCPQDLPNTTAKPVTTTKKPSHNKAGTIVGAVIGTLLALVLVVGGVMYYRKKKQQRESHYSEL</sequence>
<evidence type="ECO:0000256" key="4">
    <source>
        <dbReference type="ARBA" id="ARBA00022989"/>
    </source>
</evidence>
<dbReference type="PANTHER" id="PTHR11506:SF35">
    <property type="entry name" value="LYSOSOME-ASSOCIATED MEMBRANE GLYCOPROTEIN 5"/>
    <property type="match status" value="1"/>
</dbReference>
<evidence type="ECO:0000313" key="10">
    <source>
        <dbReference type="EMBL" id="WAR27939.1"/>
    </source>
</evidence>
<protein>
    <submittedName>
        <fullName evidence="10">Uncharacterized protein</fullName>
    </submittedName>
</protein>
<comment type="caution">
    <text evidence="7">Lacks conserved residue(s) required for the propagation of feature annotation.</text>
</comment>
<feature type="compositionally biased region" description="Low complexity" evidence="8">
    <location>
        <begin position="190"/>
        <end position="228"/>
    </location>
</feature>
<accession>A0ABY7G3H1</accession>
<organism evidence="10 11">
    <name type="scientific">Mya arenaria</name>
    <name type="common">Soft-shell clam</name>
    <dbReference type="NCBI Taxonomy" id="6604"/>
    <lineage>
        <taxon>Eukaryota</taxon>
        <taxon>Metazoa</taxon>
        <taxon>Spiralia</taxon>
        <taxon>Lophotrochozoa</taxon>
        <taxon>Mollusca</taxon>
        <taxon>Bivalvia</taxon>
        <taxon>Autobranchia</taxon>
        <taxon>Heteroconchia</taxon>
        <taxon>Euheterodonta</taxon>
        <taxon>Imparidentia</taxon>
        <taxon>Neoheterodontei</taxon>
        <taxon>Myida</taxon>
        <taxon>Myoidea</taxon>
        <taxon>Myidae</taxon>
        <taxon>Mya</taxon>
    </lineage>
</organism>
<evidence type="ECO:0000256" key="6">
    <source>
        <dbReference type="ARBA" id="ARBA00023180"/>
    </source>
</evidence>
<evidence type="ECO:0000256" key="8">
    <source>
        <dbReference type="SAM" id="MobiDB-lite"/>
    </source>
</evidence>
<evidence type="ECO:0000256" key="7">
    <source>
        <dbReference type="PROSITE-ProRule" id="PRU00740"/>
    </source>
</evidence>
<keyword evidence="11" id="KW-1185">Reference proteome</keyword>
<feature type="region of interest" description="Disordered" evidence="8">
    <location>
        <begin position="144"/>
        <end position="281"/>
    </location>
</feature>
<gene>
    <name evidence="10" type="ORF">MAR_013643</name>
</gene>
<evidence type="ECO:0000256" key="5">
    <source>
        <dbReference type="ARBA" id="ARBA00023136"/>
    </source>
</evidence>
<evidence type="ECO:0000313" key="11">
    <source>
        <dbReference type="Proteomes" id="UP001164746"/>
    </source>
</evidence>
<name>A0ABY7G3H1_MYAAR</name>
<feature type="compositionally biased region" description="Low complexity" evidence="8">
    <location>
        <begin position="155"/>
        <end position="173"/>
    </location>
</feature>
<feature type="compositionally biased region" description="Polar residues" evidence="8">
    <location>
        <begin position="229"/>
        <end position="240"/>
    </location>
</feature>
<dbReference type="Gene3D" id="2.40.160.110">
    <property type="match status" value="2"/>
</dbReference>
<keyword evidence="3" id="KW-0732">Signal</keyword>
<dbReference type="Proteomes" id="UP001164746">
    <property type="component" value="Chromosome 15"/>
</dbReference>
<feature type="transmembrane region" description="Helical" evidence="9">
    <location>
        <begin position="494"/>
        <end position="515"/>
    </location>
</feature>
<keyword evidence="6" id="KW-0325">Glycoprotein</keyword>
<keyword evidence="2 7" id="KW-0812">Transmembrane</keyword>
<comment type="similarity">
    <text evidence="7">Belongs to the LAMP family.</text>
</comment>